<dbReference type="EMBL" id="JAPVER010000018">
    <property type="protein sequence ID" value="MCZ3364274.1"/>
    <property type="molecule type" value="Genomic_DNA"/>
</dbReference>
<protein>
    <submittedName>
        <fullName evidence="4">Lasso peptide biosynthesis B2 protein</fullName>
    </submittedName>
</protein>
<evidence type="ECO:0000259" key="2">
    <source>
        <dbReference type="Pfam" id="PF13471"/>
    </source>
</evidence>
<dbReference type="NCBIfam" id="NF033537">
    <property type="entry name" value="lasso_biosyn_B2"/>
    <property type="match status" value="1"/>
</dbReference>
<reference evidence="4" key="1">
    <citation type="submission" date="2022-12" db="EMBL/GenBank/DDBJ databases">
        <title>Reclassification of two methanogenic archaea species isolated from the Kolyma lowland permafrost.</title>
        <authorList>
            <person name="Trubitsyn V.E."/>
            <person name="Rivkina E.M."/>
            <person name="Shcherbakova V.A."/>
        </authorList>
    </citation>
    <scope>NUCLEOTIDE SEQUENCE</scope>
    <source>
        <strain evidence="3">M2</strain>
        <strain evidence="4">MK4</strain>
    </source>
</reference>
<dbReference type="RefSeq" id="WP_048081097.1">
    <property type="nucleotide sequence ID" value="NZ_JAPVER010000018.1"/>
</dbReference>
<dbReference type="Pfam" id="PF13471">
    <property type="entry name" value="Transglut_core3"/>
    <property type="match status" value="1"/>
</dbReference>
<dbReference type="InterPro" id="IPR053521">
    <property type="entry name" value="McjB-like"/>
</dbReference>
<comment type="caution">
    <text evidence="4">The sequence shown here is derived from an EMBL/GenBank/DDBJ whole genome shotgun (WGS) entry which is preliminary data.</text>
</comment>
<accession>A0A9E5A2R2</accession>
<proteinExistence type="predicted"/>
<keyword evidence="1" id="KW-0472">Membrane</keyword>
<dbReference type="InterPro" id="IPR032708">
    <property type="entry name" value="McjB_C"/>
</dbReference>
<keyword evidence="5" id="KW-1185">Reference proteome</keyword>
<dbReference type="AlphaFoldDB" id="A0A9E5A2R2"/>
<feature type="domain" description="Microcin J25-processing protein McjB C-terminal" evidence="2">
    <location>
        <begin position="29"/>
        <end position="134"/>
    </location>
</feature>
<evidence type="ECO:0000313" key="4">
    <source>
        <dbReference type="EMBL" id="MCZ3372021.1"/>
    </source>
</evidence>
<feature type="transmembrane region" description="Helical" evidence="1">
    <location>
        <begin position="16"/>
        <end position="37"/>
    </location>
</feature>
<keyword evidence="1" id="KW-0812">Transmembrane</keyword>
<evidence type="ECO:0000256" key="1">
    <source>
        <dbReference type="SAM" id="Phobius"/>
    </source>
</evidence>
<evidence type="ECO:0000313" key="5">
    <source>
        <dbReference type="Proteomes" id="UP001068021"/>
    </source>
</evidence>
<gene>
    <name evidence="4" type="ORF">O3H35_05205</name>
    <name evidence="3" type="ORF">O3H54_00125</name>
</gene>
<dbReference type="EMBL" id="JAPVES010000030">
    <property type="protein sequence ID" value="MCZ3372021.1"/>
    <property type="molecule type" value="Genomic_DNA"/>
</dbReference>
<organism evidence="4">
    <name type="scientific">Methanobacterium veterum</name>
    <dbReference type="NCBI Taxonomy" id="408577"/>
    <lineage>
        <taxon>Archaea</taxon>
        <taxon>Methanobacteriati</taxon>
        <taxon>Methanobacteriota</taxon>
        <taxon>Methanomada group</taxon>
        <taxon>Methanobacteria</taxon>
        <taxon>Methanobacteriales</taxon>
        <taxon>Methanobacteriaceae</taxon>
        <taxon>Methanobacterium</taxon>
    </lineage>
</organism>
<evidence type="ECO:0000313" key="3">
    <source>
        <dbReference type="EMBL" id="MCZ3364274.1"/>
    </source>
</evidence>
<name>A0A9E5A2R2_9EURY</name>
<dbReference type="Proteomes" id="UP001068021">
    <property type="component" value="Unassembled WGS sequence"/>
</dbReference>
<keyword evidence="1" id="KW-1133">Transmembrane helix</keyword>
<dbReference type="Proteomes" id="UP001074446">
    <property type="component" value="Unassembled WGS sequence"/>
</dbReference>
<sequence>MGIIHSFLKLSFEDKFILVKSFFLLWVIRIMLWILPFSVIQKIVGKLTAVSGESHNIPLEKLTWAVPVMSRYVPKATCLTRALAAQILLAGQNYNSNLKIGVSKNNGELEAHAWLEADDKIVLGESEVEYTPILNIGEK</sequence>